<keyword evidence="2" id="KW-0732">Signal</keyword>
<name>A0ABX0W485_9RHOB</name>
<dbReference type="Proteomes" id="UP001429564">
    <property type="component" value="Unassembled WGS sequence"/>
</dbReference>
<evidence type="ECO:0000256" key="2">
    <source>
        <dbReference type="SAM" id="SignalP"/>
    </source>
</evidence>
<keyword evidence="4" id="KW-1185">Reference proteome</keyword>
<keyword evidence="1" id="KW-0812">Transmembrane</keyword>
<dbReference type="RefSeq" id="WP_167681455.1">
    <property type="nucleotide sequence ID" value="NZ_QHLQ01000001.1"/>
</dbReference>
<accession>A0ABX0W485</accession>
<organism evidence="3 4">
    <name type="scientific">Parasedimentitalea denitrificans</name>
    <dbReference type="NCBI Taxonomy" id="2211118"/>
    <lineage>
        <taxon>Bacteria</taxon>
        <taxon>Pseudomonadati</taxon>
        <taxon>Pseudomonadota</taxon>
        <taxon>Alphaproteobacteria</taxon>
        <taxon>Rhodobacterales</taxon>
        <taxon>Paracoccaceae</taxon>
        <taxon>Parasedimentitalea</taxon>
    </lineage>
</organism>
<comment type="caution">
    <text evidence="3">The sequence shown here is derived from an EMBL/GenBank/DDBJ whole genome shotgun (WGS) entry which is preliminary data.</text>
</comment>
<keyword evidence="1" id="KW-1133">Transmembrane helix</keyword>
<keyword evidence="1" id="KW-0472">Membrane</keyword>
<evidence type="ECO:0000313" key="4">
    <source>
        <dbReference type="Proteomes" id="UP001429564"/>
    </source>
</evidence>
<sequence length="231" mass="25200">MRSNLLVHLVIALISTSVVIFAGSAHAVPVLINYDELRPKTYEDFEDEPVGGFLNPGTFETFSFTAGSPMIAELETICRSAGRCLSDNDLLSNRARQFSNLHSGTKAFGVHLGWVNPNQFSTLAITVVGAKSTRTFSGFSTSNLTSKLAFYDKYGLKSLTFERSDLPGPFLTNYSFDNVVTSVRPVLVPVPLTAAGWLLSLSTGAMVLCGLLKSREFQKNHMYGFEPKASL</sequence>
<evidence type="ECO:0000256" key="1">
    <source>
        <dbReference type="SAM" id="Phobius"/>
    </source>
</evidence>
<dbReference type="EMBL" id="QHLQ01000001">
    <property type="protein sequence ID" value="NIZ59614.1"/>
    <property type="molecule type" value="Genomic_DNA"/>
</dbReference>
<feature type="transmembrane region" description="Helical" evidence="1">
    <location>
        <begin position="194"/>
        <end position="212"/>
    </location>
</feature>
<protein>
    <submittedName>
        <fullName evidence="3">Uncharacterized protein</fullName>
    </submittedName>
</protein>
<feature type="chain" id="PRO_5046206955" evidence="2">
    <location>
        <begin position="28"/>
        <end position="231"/>
    </location>
</feature>
<evidence type="ECO:0000313" key="3">
    <source>
        <dbReference type="EMBL" id="NIZ59614.1"/>
    </source>
</evidence>
<reference evidence="3 4" key="1">
    <citation type="submission" date="2018-05" db="EMBL/GenBank/DDBJ databases">
        <authorList>
            <person name="Zhang Y.-J."/>
        </authorList>
    </citation>
    <scope>NUCLEOTIDE SEQUENCE [LARGE SCALE GENOMIC DNA]</scope>
    <source>
        <strain evidence="3 4">CY04</strain>
    </source>
</reference>
<proteinExistence type="predicted"/>
<gene>
    <name evidence="3" type="ORF">DL239_01345</name>
</gene>
<feature type="signal peptide" evidence="2">
    <location>
        <begin position="1"/>
        <end position="27"/>
    </location>
</feature>